<reference evidence="1" key="1">
    <citation type="submission" date="2018-06" db="EMBL/GenBank/DDBJ databases">
        <authorList>
            <person name="Zhirakovskaya E."/>
        </authorList>
    </citation>
    <scope>NUCLEOTIDE SEQUENCE</scope>
</reference>
<dbReference type="EMBL" id="UOFD01000064">
    <property type="protein sequence ID" value="VAW53594.1"/>
    <property type="molecule type" value="Genomic_DNA"/>
</dbReference>
<evidence type="ECO:0000313" key="1">
    <source>
        <dbReference type="EMBL" id="VAW53594.1"/>
    </source>
</evidence>
<dbReference type="InterPro" id="IPR011989">
    <property type="entry name" value="ARM-like"/>
</dbReference>
<dbReference type="AlphaFoldDB" id="A0A3B0XC50"/>
<dbReference type="SUPFAM" id="SSF48371">
    <property type="entry name" value="ARM repeat"/>
    <property type="match status" value="1"/>
</dbReference>
<name>A0A3B0XC50_9ZZZZ</name>
<dbReference type="Gene3D" id="1.25.10.10">
    <property type="entry name" value="Leucine-rich Repeat Variant"/>
    <property type="match status" value="1"/>
</dbReference>
<organism evidence="1">
    <name type="scientific">hydrothermal vent metagenome</name>
    <dbReference type="NCBI Taxonomy" id="652676"/>
    <lineage>
        <taxon>unclassified sequences</taxon>
        <taxon>metagenomes</taxon>
        <taxon>ecological metagenomes</taxon>
    </lineage>
</organism>
<accession>A0A3B0XC50</accession>
<protein>
    <submittedName>
        <fullName evidence="1">Uncharacterized protein</fullName>
    </submittedName>
</protein>
<gene>
    <name evidence="1" type="ORF">MNBD_GAMMA06-237</name>
</gene>
<sequence>MKHIFILAVLFLSAPSLLAQALEVETLAAKTKNYCYSAYHLQQQLNHSVTFGGDAQQQKTNVDIDFHVKEITPPNKNDLSTYKSEGKEVNIRSFIAYIIPNNSKVNGVDMDMSQHYLHPFLVLVDGDTGGLIDLKSTAKESSMLKEYMAFFDLFQYSEKTGNYRYRNGNGRYQASMSKVKNKPHQLIKNNTGYLKATDKKNDVQQAQRSYLSITLANVRTECFYQNGNGAEVFKTMLSTKAFVEGNAKFTIEADLNRALPQDHFFYTLTSDLTTWPGFDSVKKITRKEAFEKLSILMPKLSSLIQDDSAFIKTLLADKDTWSYLAEYALENGLSDELGIQLIWALNKTNTTESVTALTNLATSPLSNKNQIRAALALGSTSAPFTEESVEALKNHMNSFASLGSAQSNELTFVRMLGAMASRRSDTDPLQSNDIKQFLYSQTGSFDNSVNAAVIDAIGNLKNSIDSQGEDILLQGLSEPSDNVRQSVASAFKRIPYNSENSEALINQIGNETNTEVKNTLVEALGKSDNNNLMVKRKLLSLLDNERNSVTQKKSLSSLKKIDYDLQPEDMSLLSSSLKQETNIENQKLLAALILKQRRKQKN</sequence>
<proteinExistence type="predicted"/>
<dbReference type="InterPro" id="IPR016024">
    <property type="entry name" value="ARM-type_fold"/>
</dbReference>